<dbReference type="EMBL" id="LSFL01000035">
    <property type="protein sequence ID" value="OBY63567.1"/>
    <property type="molecule type" value="Genomic_DNA"/>
</dbReference>
<dbReference type="OrthoDB" id="691503at2"/>
<dbReference type="InterPro" id="IPR011050">
    <property type="entry name" value="Pectin_lyase_fold/virulence"/>
</dbReference>
<dbReference type="PROSITE" id="PS50853">
    <property type="entry name" value="FN3"/>
    <property type="match status" value="1"/>
</dbReference>
<dbReference type="Pfam" id="PF16318">
    <property type="entry name" value="DUF4957"/>
    <property type="match status" value="1"/>
</dbReference>
<gene>
    <name evidence="2" type="ORF">LPB301_12240</name>
</gene>
<proteinExistence type="predicted"/>
<dbReference type="InterPro" id="IPR003961">
    <property type="entry name" value="FN3_dom"/>
</dbReference>
<dbReference type="STRING" id="996801.BW723_03460"/>
<sequence>MKIKNLIKVLFTVIVTISITSCDITNYDEDVIQELSVSREFAPIELTARVRNQTTVELNWIPREEINTYAVEFSADDPNFTTIFKSVEVSVEELPVQIKLEGLTEYSIRVKAISANGLEDSKWALATVTTLSEQLMLPSVNGDVAYNDALFRWEAGINVTKLVLQPGDITHTISEAEKSVGIATVTGLNSLTDYEVTLFNNDKPRGFSSIKTEVDPATGTVVKTSDDLLTMILNASFGETLILEPGDYTTQIGTANLDKSIIVRGLLSYDKPKININFQINNGATDVSFMNIEFDGKATVQDVVRYTGAGNYNSLLVSDCIVHDYDRSFIAGNTTDAIIQNVTVEKSIVTDVVTNGGDFIDFRNSDVLNLNVNTSTFNNCAPARDFIRMDDAGTLASQDPANISNVIIESCTLYACSNKNSKRLLYVRFEDNEIEVHNTLITDTEVEGYSDQSRTDEDIIFSNNNYFNAPTLIDDTVARYDASGTHTELDPGFVNPLIGDFTVTNQTLKDNLVGDPRWLK</sequence>
<evidence type="ECO:0000313" key="3">
    <source>
        <dbReference type="Proteomes" id="UP000092612"/>
    </source>
</evidence>
<dbReference type="AlphaFoldDB" id="A0A1B8TVD3"/>
<reference evidence="3" key="1">
    <citation type="submission" date="2016-02" db="EMBL/GenBank/DDBJ databases">
        <title>Paenibacillus sp. LPB0068, isolated from Crassostrea gigas.</title>
        <authorList>
            <person name="Shin S.-K."/>
            <person name="Yi H."/>
        </authorList>
    </citation>
    <scope>NUCLEOTIDE SEQUENCE [LARGE SCALE GENOMIC DNA]</scope>
    <source>
        <strain evidence="3">KCTC 23969</strain>
    </source>
</reference>
<dbReference type="Pfam" id="PF17161">
    <property type="entry name" value="DUF5123"/>
    <property type="match status" value="1"/>
</dbReference>
<feature type="domain" description="Fibronectin type-III" evidence="1">
    <location>
        <begin position="42"/>
        <end position="134"/>
    </location>
</feature>
<name>A0A1B8TVD3_9FLAO</name>
<protein>
    <recommendedName>
        <fullName evidence="1">Fibronectin type-III domain-containing protein</fullName>
    </recommendedName>
</protein>
<dbReference type="InterPro" id="IPR013783">
    <property type="entry name" value="Ig-like_fold"/>
</dbReference>
<evidence type="ECO:0000259" key="1">
    <source>
        <dbReference type="PROSITE" id="PS50853"/>
    </source>
</evidence>
<dbReference type="SUPFAM" id="SSF51126">
    <property type="entry name" value="Pectin lyase-like"/>
    <property type="match status" value="1"/>
</dbReference>
<dbReference type="RefSeq" id="WP_068362239.1">
    <property type="nucleotide sequence ID" value="NZ_CP019337.1"/>
</dbReference>
<accession>A0A1B8TVD3</accession>
<dbReference type="KEGG" id="prn:BW723_03460"/>
<dbReference type="CDD" id="cd00063">
    <property type="entry name" value="FN3"/>
    <property type="match status" value="1"/>
</dbReference>
<dbReference type="PROSITE" id="PS51257">
    <property type="entry name" value="PROKAR_LIPOPROTEIN"/>
    <property type="match status" value="1"/>
</dbReference>
<dbReference type="InterPro" id="IPR036116">
    <property type="entry name" value="FN3_sf"/>
</dbReference>
<dbReference type="Gene3D" id="2.60.40.10">
    <property type="entry name" value="Immunoglobulins"/>
    <property type="match status" value="1"/>
</dbReference>
<comment type="caution">
    <text evidence="2">The sequence shown here is derived from an EMBL/GenBank/DDBJ whole genome shotgun (WGS) entry which is preliminary data.</text>
</comment>
<organism evidence="2 3">
    <name type="scientific">Polaribacter reichenbachii</name>
    <dbReference type="NCBI Taxonomy" id="996801"/>
    <lineage>
        <taxon>Bacteria</taxon>
        <taxon>Pseudomonadati</taxon>
        <taxon>Bacteroidota</taxon>
        <taxon>Flavobacteriia</taxon>
        <taxon>Flavobacteriales</taxon>
        <taxon>Flavobacteriaceae</taxon>
    </lineage>
</organism>
<dbReference type="InterPro" id="IPR033427">
    <property type="entry name" value="DUF5123"/>
</dbReference>
<dbReference type="InterPro" id="IPR032530">
    <property type="entry name" value="DUF4957"/>
</dbReference>
<keyword evidence="3" id="KW-1185">Reference proteome</keyword>
<dbReference type="SUPFAM" id="SSF49265">
    <property type="entry name" value="Fibronectin type III"/>
    <property type="match status" value="1"/>
</dbReference>
<evidence type="ECO:0000313" key="2">
    <source>
        <dbReference type="EMBL" id="OBY63567.1"/>
    </source>
</evidence>
<dbReference type="Proteomes" id="UP000092612">
    <property type="component" value="Unassembled WGS sequence"/>
</dbReference>